<keyword evidence="2" id="KW-0936">Ethylene signaling pathway</keyword>
<dbReference type="InterPro" id="IPR016177">
    <property type="entry name" value="DNA-bd_dom_sf"/>
</dbReference>
<comment type="subcellular location">
    <subcellularLocation>
        <location evidence="1">Nucleus</location>
    </subcellularLocation>
</comment>
<keyword evidence="6" id="KW-0539">Nucleus</keyword>
<protein>
    <recommendedName>
        <fullName evidence="7">AP2/ERF domain-containing protein</fullName>
    </recommendedName>
</protein>
<dbReference type="PANTHER" id="PTHR31677:SF231">
    <property type="entry name" value="ETHYLENE-RESPONSIVE TRANSCRIPTION FACTOR 4"/>
    <property type="match status" value="1"/>
</dbReference>
<evidence type="ECO:0000256" key="4">
    <source>
        <dbReference type="ARBA" id="ARBA00023125"/>
    </source>
</evidence>
<dbReference type="GO" id="GO:0005634">
    <property type="term" value="C:nucleus"/>
    <property type="evidence" value="ECO:0007669"/>
    <property type="project" value="UniProtKB-SubCell"/>
</dbReference>
<feature type="domain" description="AP2/ERF" evidence="7">
    <location>
        <begin position="51"/>
        <end position="104"/>
    </location>
</feature>
<sequence>MQARVVVGSFHGGGRDTLGSLAVVPMRCLCRCRCPATTLVGPGPTPAKEIRYRGVRKRPKGQYAAEIRDAGKKTPVWLGNFDTGRAYDPAAHEFRGAKAKTSFPTPSELLVNNAARSPSQSSTLDFSSTPPPPLDLTLFFPVSRPVIFFDAFARAENSTNIPRHDPAASKIRRCDSRLGARWICYRLWLQRVSIG</sequence>
<keyword evidence="4" id="KW-0238">DNA-binding</keyword>
<dbReference type="PROSITE" id="PS51032">
    <property type="entry name" value="AP2_ERF"/>
    <property type="match status" value="1"/>
</dbReference>
<dbReference type="EMBL" id="JBGMDY010000004">
    <property type="protein sequence ID" value="KAL2336193.1"/>
    <property type="molecule type" value="Genomic_DNA"/>
</dbReference>
<evidence type="ECO:0000256" key="2">
    <source>
        <dbReference type="ARBA" id="ARBA00022745"/>
    </source>
</evidence>
<evidence type="ECO:0000313" key="8">
    <source>
        <dbReference type="EMBL" id="KAL2336193.1"/>
    </source>
</evidence>
<evidence type="ECO:0000259" key="7">
    <source>
        <dbReference type="PROSITE" id="PS51032"/>
    </source>
</evidence>
<proteinExistence type="predicted"/>
<dbReference type="GO" id="GO:0003677">
    <property type="term" value="F:DNA binding"/>
    <property type="evidence" value="ECO:0007669"/>
    <property type="project" value="UniProtKB-KW"/>
</dbReference>
<dbReference type="SMART" id="SM00380">
    <property type="entry name" value="AP2"/>
    <property type="match status" value="1"/>
</dbReference>
<dbReference type="InterPro" id="IPR001471">
    <property type="entry name" value="AP2/ERF_dom"/>
</dbReference>
<dbReference type="PANTHER" id="PTHR31677">
    <property type="entry name" value="AP2 DOMAIN CLASS TRANSCRIPTION FACTOR"/>
    <property type="match status" value="1"/>
</dbReference>
<dbReference type="Gene3D" id="3.30.730.10">
    <property type="entry name" value="AP2/ERF domain"/>
    <property type="match status" value="1"/>
</dbReference>
<dbReference type="Proteomes" id="UP001603857">
    <property type="component" value="Unassembled WGS sequence"/>
</dbReference>
<accession>A0ABD1MK51</accession>
<dbReference type="PRINTS" id="PR00367">
    <property type="entry name" value="ETHRSPELEMNT"/>
</dbReference>
<reference evidence="8 9" key="1">
    <citation type="submission" date="2024-08" db="EMBL/GenBank/DDBJ databases">
        <title>Insights into the chromosomal genome structure of Flemingia macrophylla.</title>
        <authorList>
            <person name="Ding Y."/>
            <person name="Zhao Y."/>
            <person name="Bi W."/>
            <person name="Wu M."/>
            <person name="Zhao G."/>
            <person name="Gong Y."/>
            <person name="Li W."/>
            <person name="Zhang P."/>
        </authorList>
    </citation>
    <scope>NUCLEOTIDE SEQUENCE [LARGE SCALE GENOMIC DNA]</scope>
    <source>
        <strain evidence="8">DYQJB</strain>
        <tissue evidence="8">Leaf</tissue>
    </source>
</reference>
<dbReference type="AlphaFoldDB" id="A0ABD1MK51"/>
<evidence type="ECO:0000256" key="5">
    <source>
        <dbReference type="ARBA" id="ARBA00023163"/>
    </source>
</evidence>
<evidence type="ECO:0000256" key="6">
    <source>
        <dbReference type="ARBA" id="ARBA00023242"/>
    </source>
</evidence>
<organism evidence="8 9">
    <name type="scientific">Flemingia macrophylla</name>
    <dbReference type="NCBI Taxonomy" id="520843"/>
    <lineage>
        <taxon>Eukaryota</taxon>
        <taxon>Viridiplantae</taxon>
        <taxon>Streptophyta</taxon>
        <taxon>Embryophyta</taxon>
        <taxon>Tracheophyta</taxon>
        <taxon>Spermatophyta</taxon>
        <taxon>Magnoliopsida</taxon>
        <taxon>eudicotyledons</taxon>
        <taxon>Gunneridae</taxon>
        <taxon>Pentapetalae</taxon>
        <taxon>rosids</taxon>
        <taxon>fabids</taxon>
        <taxon>Fabales</taxon>
        <taxon>Fabaceae</taxon>
        <taxon>Papilionoideae</taxon>
        <taxon>50 kb inversion clade</taxon>
        <taxon>NPAAA clade</taxon>
        <taxon>indigoferoid/millettioid clade</taxon>
        <taxon>Phaseoleae</taxon>
        <taxon>Flemingia</taxon>
    </lineage>
</organism>
<dbReference type="InterPro" id="IPR036955">
    <property type="entry name" value="AP2/ERF_dom_sf"/>
</dbReference>
<keyword evidence="3" id="KW-0805">Transcription regulation</keyword>
<evidence type="ECO:0000256" key="1">
    <source>
        <dbReference type="ARBA" id="ARBA00004123"/>
    </source>
</evidence>
<comment type="caution">
    <text evidence="8">The sequence shown here is derived from an EMBL/GenBank/DDBJ whole genome shotgun (WGS) entry which is preliminary data.</text>
</comment>
<evidence type="ECO:0000313" key="9">
    <source>
        <dbReference type="Proteomes" id="UP001603857"/>
    </source>
</evidence>
<keyword evidence="9" id="KW-1185">Reference proteome</keyword>
<dbReference type="GO" id="GO:0009873">
    <property type="term" value="P:ethylene-activated signaling pathway"/>
    <property type="evidence" value="ECO:0007669"/>
    <property type="project" value="UniProtKB-KW"/>
</dbReference>
<dbReference type="SUPFAM" id="SSF54171">
    <property type="entry name" value="DNA-binding domain"/>
    <property type="match status" value="1"/>
</dbReference>
<keyword evidence="5" id="KW-0804">Transcription</keyword>
<gene>
    <name evidence="8" type="ORF">Fmac_010639</name>
</gene>
<name>A0ABD1MK51_9FABA</name>
<evidence type="ECO:0000256" key="3">
    <source>
        <dbReference type="ARBA" id="ARBA00023015"/>
    </source>
</evidence>
<dbReference type="CDD" id="cd00018">
    <property type="entry name" value="AP2"/>
    <property type="match status" value="1"/>
</dbReference>